<name>A0A072VIH9_MEDTR</name>
<dbReference type="EMBL" id="CM001217">
    <property type="protein sequence ID" value="KEH41253.1"/>
    <property type="molecule type" value="Genomic_DNA"/>
</dbReference>
<evidence type="ECO:0000313" key="2">
    <source>
        <dbReference type="EMBL" id="KEH41253.1"/>
    </source>
</evidence>
<reference evidence="2 4" key="2">
    <citation type="journal article" date="2014" name="BMC Genomics">
        <title>An improved genome release (version Mt4.0) for the model legume Medicago truncatula.</title>
        <authorList>
            <person name="Tang H."/>
            <person name="Krishnakumar V."/>
            <person name="Bidwell S."/>
            <person name="Rosen B."/>
            <person name="Chan A."/>
            <person name="Zhou S."/>
            <person name="Gentzbittel L."/>
            <person name="Childs K.L."/>
            <person name="Yandell M."/>
            <person name="Gundlach H."/>
            <person name="Mayer K.F."/>
            <person name="Schwartz D.C."/>
            <person name="Town C.D."/>
        </authorList>
    </citation>
    <scope>GENOME REANNOTATION</scope>
    <source>
        <strain evidence="2">A17</strain>
        <strain evidence="3 4">cv. Jemalong A17</strain>
    </source>
</reference>
<keyword evidence="4" id="KW-1185">Reference proteome</keyword>
<proteinExistence type="predicted"/>
<sequence length="136" mass="16138">MRHWKKTNFGSSTGNQYYSASPSSSFGRNLTKEQLIIMMRFDNCDPDYLIQLGLIQPLDTHSNDNEEATQNQKGVYMKLKELIVADENQNLFWQNNVNDTSYANENWSKGKNENWSEGRNENWYERRNENWSDERK</sequence>
<evidence type="ECO:0000313" key="4">
    <source>
        <dbReference type="Proteomes" id="UP000002051"/>
    </source>
</evidence>
<reference evidence="2 4" key="1">
    <citation type="journal article" date="2011" name="Nature">
        <title>The Medicago genome provides insight into the evolution of rhizobial symbioses.</title>
        <authorList>
            <person name="Young N.D."/>
            <person name="Debelle F."/>
            <person name="Oldroyd G.E."/>
            <person name="Geurts R."/>
            <person name="Cannon S.B."/>
            <person name="Udvardi M.K."/>
            <person name="Benedito V.A."/>
            <person name="Mayer K.F."/>
            <person name="Gouzy J."/>
            <person name="Schoof H."/>
            <person name="Van de Peer Y."/>
            <person name="Proost S."/>
            <person name="Cook D.R."/>
            <person name="Meyers B.C."/>
            <person name="Spannagl M."/>
            <person name="Cheung F."/>
            <person name="De Mita S."/>
            <person name="Krishnakumar V."/>
            <person name="Gundlach H."/>
            <person name="Zhou S."/>
            <person name="Mudge J."/>
            <person name="Bharti A.K."/>
            <person name="Murray J.D."/>
            <person name="Naoumkina M.A."/>
            <person name="Rosen B."/>
            <person name="Silverstein K.A."/>
            <person name="Tang H."/>
            <person name="Rombauts S."/>
            <person name="Zhao P.X."/>
            <person name="Zhou P."/>
            <person name="Barbe V."/>
            <person name="Bardou P."/>
            <person name="Bechner M."/>
            <person name="Bellec A."/>
            <person name="Berger A."/>
            <person name="Berges H."/>
            <person name="Bidwell S."/>
            <person name="Bisseling T."/>
            <person name="Choisne N."/>
            <person name="Couloux A."/>
            <person name="Denny R."/>
            <person name="Deshpande S."/>
            <person name="Dai X."/>
            <person name="Doyle J.J."/>
            <person name="Dudez A.M."/>
            <person name="Farmer A.D."/>
            <person name="Fouteau S."/>
            <person name="Franken C."/>
            <person name="Gibelin C."/>
            <person name="Gish J."/>
            <person name="Goldstein S."/>
            <person name="Gonzalez A.J."/>
            <person name="Green P.J."/>
            <person name="Hallab A."/>
            <person name="Hartog M."/>
            <person name="Hua A."/>
            <person name="Humphray S.J."/>
            <person name="Jeong D.H."/>
            <person name="Jing Y."/>
            <person name="Jocker A."/>
            <person name="Kenton S.M."/>
            <person name="Kim D.J."/>
            <person name="Klee K."/>
            <person name="Lai H."/>
            <person name="Lang C."/>
            <person name="Lin S."/>
            <person name="Macmil S.L."/>
            <person name="Magdelenat G."/>
            <person name="Matthews L."/>
            <person name="McCorrison J."/>
            <person name="Monaghan E.L."/>
            <person name="Mun J.H."/>
            <person name="Najar F.Z."/>
            <person name="Nicholson C."/>
            <person name="Noirot C."/>
            <person name="O'Bleness M."/>
            <person name="Paule C.R."/>
            <person name="Poulain J."/>
            <person name="Prion F."/>
            <person name="Qin B."/>
            <person name="Qu C."/>
            <person name="Retzel E.F."/>
            <person name="Riddle C."/>
            <person name="Sallet E."/>
            <person name="Samain S."/>
            <person name="Samson N."/>
            <person name="Sanders I."/>
            <person name="Saurat O."/>
            <person name="Scarpelli C."/>
            <person name="Schiex T."/>
            <person name="Segurens B."/>
            <person name="Severin A.J."/>
            <person name="Sherrier D.J."/>
            <person name="Shi R."/>
            <person name="Sims S."/>
            <person name="Singer S.R."/>
            <person name="Sinharoy S."/>
            <person name="Sterck L."/>
            <person name="Viollet A."/>
            <person name="Wang B.B."/>
            <person name="Wang K."/>
            <person name="Wang M."/>
            <person name="Wang X."/>
            <person name="Warfsmann J."/>
            <person name="Weissenbach J."/>
            <person name="White D.D."/>
            <person name="White J.D."/>
            <person name="Wiley G.B."/>
            <person name="Wincker P."/>
            <person name="Xing Y."/>
            <person name="Yang L."/>
            <person name="Yao Z."/>
            <person name="Ying F."/>
            <person name="Zhai J."/>
            <person name="Zhou L."/>
            <person name="Zuber A."/>
            <person name="Denarie J."/>
            <person name="Dixon R.A."/>
            <person name="May G.D."/>
            <person name="Schwartz D.C."/>
            <person name="Rogers J."/>
            <person name="Quetier F."/>
            <person name="Town C.D."/>
            <person name="Roe B.A."/>
        </authorList>
    </citation>
    <scope>NUCLEOTIDE SEQUENCE [LARGE SCALE GENOMIC DNA]</scope>
    <source>
        <strain evidence="2">A17</strain>
        <strain evidence="3 4">cv. Jemalong A17</strain>
    </source>
</reference>
<dbReference type="Proteomes" id="UP000002051">
    <property type="component" value="Unassembled WGS sequence"/>
</dbReference>
<feature type="compositionally biased region" description="Basic and acidic residues" evidence="1">
    <location>
        <begin position="108"/>
        <end position="136"/>
    </location>
</feature>
<feature type="region of interest" description="Disordered" evidence="1">
    <location>
        <begin position="103"/>
        <end position="136"/>
    </location>
</feature>
<evidence type="ECO:0000313" key="3">
    <source>
        <dbReference type="EnsemblPlants" id="KEH41253"/>
    </source>
</evidence>
<reference evidence="3" key="3">
    <citation type="submission" date="2015-04" db="UniProtKB">
        <authorList>
            <consortium name="EnsemblPlants"/>
        </authorList>
    </citation>
    <scope>IDENTIFICATION</scope>
    <source>
        <strain evidence="3">cv. Jemalong A17</strain>
    </source>
</reference>
<evidence type="ECO:0000256" key="1">
    <source>
        <dbReference type="SAM" id="MobiDB-lite"/>
    </source>
</evidence>
<organism evidence="2 4">
    <name type="scientific">Medicago truncatula</name>
    <name type="common">Barrel medic</name>
    <name type="synonym">Medicago tribuloides</name>
    <dbReference type="NCBI Taxonomy" id="3880"/>
    <lineage>
        <taxon>Eukaryota</taxon>
        <taxon>Viridiplantae</taxon>
        <taxon>Streptophyta</taxon>
        <taxon>Embryophyta</taxon>
        <taxon>Tracheophyta</taxon>
        <taxon>Spermatophyta</taxon>
        <taxon>Magnoliopsida</taxon>
        <taxon>eudicotyledons</taxon>
        <taxon>Gunneridae</taxon>
        <taxon>Pentapetalae</taxon>
        <taxon>rosids</taxon>
        <taxon>fabids</taxon>
        <taxon>Fabales</taxon>
        <taxon>Fabaceae</taxon>
        <taxon>Papilionoideae</taxon>
        <taxon>50 kb inversion clade</taxon>
        <taxon>NPAAA clade</taxon>
        <taxon>Hologalegina</taxon>
        <taxon>IRL clade</taxon>
        <taxon>Trifolieae</taxon>
        <taxon>Medicago</taxon>
    </lineage>
</organism>
<accession>A0A072VIH9</accession>
<dbReference type="EnsemblPlants" id="KEH41253">
    <property type="protein sequence ID" value="KEH41253"/>
    <property type="gene ID" value="MTR_1g047300"/>
</dbReference>
<protein>
    <submittedName>
        <fullName evidence="2 3">Uncharacterized protein</fullName>
    </submittedName>
</protein>
<gene>
    <name evidence="2" type="ordered locus">MTR_1g047300</name>
</gene>
<dbReference type="HOGENOM" id="CLU_1878473_0_0_1"/>
<dbReference type="AlphaFoldDB" id="A0A072VIH9"/>